<comment type="caution">
    <text evidence="2">The sequence shown here is derived from an EMBL/GenBank/DDBJ whole genome shotgun (WGS) entry which is preliminary data.</text>
</comment>
<keyword evidence="3" id="KW-1185">Reference proteome</keyword>
<dbReference type="PANTHER" id="PTHR45648:SF22">
    <property type="entry name" value="GDSL LIPASE_ACYLHYDROLASE FAMILY PROTEIN (AFU_ORTHOLOGUE AFUA_4G14700)"/>
    <property type="match status" value="1"/>
</dbReference>
<evidence type="ECO:0000313" key="2">
    <source>
        <dbReference type="EMBL" id="KAL2833472.1"/>
    </source>
</evidence>
<organism evidence="2 3">
    <name type="scientific">Aspergillus pseudoustus</name>
    <dbReference type="NCBI Taxonomy" id="1810923"/>
    <lineage>
        <taxon>Eukaryota</taxon>
        <taxon>Fungi</taxon>
        <taxon>Dikarya</taxon>
        <taxon>Ascomycota</taxon>
        <taxon>Pezizomycotina</taxon>
        <taxon>Eurotiomycetes</taxon>
        <taxon>Eurotiomycetidae</taxon>
        <taxon>Eurotiales</taxon>
        <taxon>Aspergillaceae</taxon>
        <taxon>Aspergillus</taxon>
        <taxon>Aspergillus subgen. Nidulantes</taxon>
    </lineage>
</organism>
<accession>A0ABR4J331</accession>
<dbReference type="PANTHER" id="PTHR45648">
    <property type="entry name" value="GDSL LIPASE/ACYLHYDROLASE FAMILY PROTEIN (AFU_ORTHOLOGUE AFUA_4G14700)"/>
    <property type="match status" value="1"/>
</dbReference>
<dbReference type="InterPro" id="IPR036514">
    <property type="entry name" value="SGNH_hydro_sf"/>
</dbReference>
<keyword evidence="1" id="KW-0378">Hydrolase</keyword>
<dbReference type="Gene3D" id="3.40.50.1110">
    <property type="entry name" value="SGNH hydrolase"/>
    <property type="match status" value="1"/>
</dbReference>
<evidence type="ECO:0000256" key="1">
    <source>
        <dbReference type="ARBA" id="ARBA00022801"/>
    </source>
</evidence>
<name>A0ABR4J331_9EURO</name>
<reference evidence="2 3" key="1">
    <citation type="submission" date="2024-07" db="EMBL/GenBank/DDBJ databases">
        <title>Section-level genome sequencing and comparative genomics of Aspergillus sections Usti and Cavernicolus.</title>
        <authorList>
            <consortium name="Lawrence Berkeley National Laboratory"/>
            <person name="Nybo J.L."/>
            <person name="Vesth T.C."/>
            <person name="Theobald S."/>
            <person name="Frisvad J.C."/>
            <person name="Larsen T.O."/>
            <person name="Kjaerboelling I."/>
            <person name="Rothschild-Mancinelli K."/>
            <person name="Lyhne E.K."/>
            <person name="Kogle M.E."/>
            <person name="Barry K."/>
            <person name="Clum A."/>
            <person name="Na H."/>
            <person name="Ledsgaard L."/>
            <person name="Lin J."/>
            <person name="Lipzen A."/>
            <person name="Kuo A."/>
            <person name="Riley R."/>
            <person name="Mondo S."/>
            <person name="Labutti K."/>
            <person name="Haridas S."/>
            <person name="Pangalinan J."/>
            <person name="Salamov A.A."/>
            <person name="Simmons B.A."/>
            <person name="Magnuson J.K."/>
            <person name="Chen J."/>
            <person name="Drula E."/>
            <person name="Henrissat B."/>
            <person name="Wiebenga A."/>
            <person name="Lubbers R.J."/>
            <person name="Gomes A.C."/>
            <person name="Makela M.R."/>
            <person name="Stajich J."/>
            <person name="Grigoriev I.V."/>
            <person name="Mortensen U.H."/>
            <person name="De Vries R.P."/>
            <person name="Baker S.E."/>
            <person name="Andersen M.R."/>
        </authorList>
    </citation>
    <scope>NUCLEOTIDE SEQUENCE [LARGE SCALE GENOMIC DNA]</scope>
    <source>
        <strain evidence="2 3">CBS 123904</strain>
    </source>
</reference>
<sequence length="246" mass="28360">MWPEYLATKYNYSLVLGYNLALSGAVVDVDIIPTAPHDVDYQVHEKFEPYSNKANFFPTKTSLFTMWVGNNDVNRSFNGTDPTINTKIIARYEELVRHLYEIGARNFLFLSVPPMWRFPSNTENPDVDLRKLQIAVEDYNRKLKRMAREIDHNLPYSTVYYYDIPPLLNAVIDDPSQFAETAVYKNTTGWCSAYNTNIPRPDYKSSKCEYSAIEYLFIDGAHPTQPFHDLLAKELSVMLANRSSLS</sequence>
<dbReference type="Pfam" id="PF00657">
    <property type="entry name" value="Lipase_GDSL"/>
    <property type="match status" value="1"/>
</dbReference>
<gene>
    <name evidence="2" type="ORF">BJY01DRAFT_253522</name>
</gene>
<evidence type="ECO:0000313" key="3">
    <source>
        <dbReference type="Proteomes" id="UP001610446"/>
    </source>
</evidence>
<proteinExistence type="predicted"/>
<dbReference type="InterPro" id="IPR001087">
    <property type="entry name" value="GDSL"/>
</dbReference>
<dbReference type="SUPFAM" id="SSF52266">
    <property type="entry name" value="SGNH hydrolase"/>
    <property type="match status" value="1"/>
</dbReference>
<dbReference type="Proteomes" id="UP001610446">
    <property type="component" value="Unassembled WGS sequence"/>
</dbReference>
<dbReference type="EMBL" id="JBFXLU010000244">
    <property type="protein sequence ID" value="KAL2833472.1"/>
    <property type="molecule type" value="Genomic_DNA"/>
</dbReference>
<dbReference type="InterPro" id="IPR051058">
    <property type="entry name" value="GDSL_Est/Lipase"/>
</dbReference>
<evidence type="ECO:0008006" key="4">
    <source>
        <dbReference type="Google" id="ProtNLM"/>
    </source>
</evidence>
<protein>
    <recommendedName>
        <fullName evidence="4">SGNH hydrolase-type esterase domain-containing protein</fullName>
    </recommendedName>
</protein>